<dbReference type="EMBL" id="DPBP01000032">
    <property type="protein sequence ID" value="HCE17839.1"/>
    <property type="molecule type" value="Genomic_DNA"/>
</dbReference>
<dbReference type="SUPFAM" id="SSF56112">
    <property type="entry name" value="Protein kinase-like (PK-like)"/>
    <property type="match status" value="1"/>
</dbReference>
<dbReference type="Proteomes" id="UP000264141">
    <property type="component" value="Unassembled WGS sequence"/>
</dbReference>
<proteinExistence type="predicted"/>
<evidence type="ECO:0000313" key="1">
    <source>
        <dbReference type="EMBL" id="HCE17839.1"/>
    </source>
</evidence>
<organism evidence="1 2">
    <name type="scientific">Anaerolinea thermolimosa</name>
    <dbReference type="NCBI Taxonomy" id="229919"/>
    <lineage>
        <taxon>Bacteria</taxon>
        <taxon>Bacillati</taxon>
        <taxon>Chloroflexota</taxon>
        <taxon>Anaerolineae</taxon>
        <taxon>Anaerolineales</taxon>
        <taxon>Anaerolineaceae</taxon>
        <taxon>Anaerolinea</taxon>
    </lineage>
</organism>
<sequence length="321" mass="36633">MLIGPGKPSWRWRWTRAYPASRLAGRMRKVLLRGLCGLHLLPERKADAEGDFAQEFLEEHGVNNRVCAVWVGVPGASQKWTLFLADENGQVTHYLKVGQVPLAQYRLEKEFKMLKALPEGIGPRALGFGQIGNAKALLLEAVHGQPLQASAGCPDSVTGLASRLVRQESCPFVDHPWVRWLQEKIRLPSETAAPLTSRSWPVNFFHGDFAPWNILRLPGGSLRVLDWEYGMEEGFPFIDLIYYQLQVRALVYRRGPAEAFREVHMWLKSCVPDLKEDEARALIRLAGWYGVWQRREDGYDERDFLMNWRKQIAGWKGDTAP</sequence>
<reference evidence="1 2" key="1">
    <citation type="journal article" date="2018" name="Nat. Biotechnol.">
        <title>A standardized bacterial taxonomy based on genome phylogeny substantially revises the tree of life.</title>
        <authorList>
            <person name="Parks D.H."/>
            <person name="Chuvochina M."/>
            <person name="Waite D.W."/>
            <person name="Rinke C."/>
            <person name="Skarshewski A."/>
            <person name="Chaumeil P.A."/>
            <person name="Hugenholtz P."/>
        </authorList>
    </citation>
    <scope>NUCLEOTIDE SEQUENCE [LARGE SCALE GENOMIC DNA]</scope>
    <source>
        <strain evidence="1">UBA8781</strain>
    </source>
</reference>
<dbReference type="InterPro" id="IPR011009">
    <property type="entry name" value="Kinase-like_dom_sf"/>
</dbReference>
<comment type="caution">
    <text evidence="1">The sequence shown here is derived from an EMBL/GenBank/DDBJ whole genome shotgun (WGS) entry which is preliminary data.</text>
</comment>
<protein>
    <recommendedName>
        <fullName evidence="3">Aminoglycoside phosphotransferase domain-containing protein</fullName>
    </recommendedName>
</protein>
<evidence type="ECO:0000313" key="2">
    <source>
        <dbReference type="Proteomes" id="UP000264141"/>
    </source>
</evidence>
<dbReference type="AlphaFoldDB" id="A0A3D1JGX7"/>
<evidence type="ECO:0008006" key="3">
    <source>
        <dbReference type="Google" id="ProtNLM"/>
    </source>
</evidence>
<accession>A0A3D1JGX7</accession>
<gene>
    <name evidence="1" type="ORF">DEQ80_08265</name>
</gene>
<name>A0A3D1JGX7_9CHLR</name>